<evidence type="ECO:0000313" key="3">
    <source>
        <dbReference type="Proteomes" id="UP001519310"/>
    </source>
</evidence>
<name>A0ABS4L9C7_STRAV</name>
<dbReference type="EMBL" id="JAGGLQ010000009">
    <property type="protein sequence ID" value="MBP2038720.1"/>
    <property type="molecule type" value="Genomic_DNA"/>
</dbReference>
<gene>
    <name evidence="2" type="ORF">J2Z77_004533</name>
</gene>
<protein>
    <submittedName>
        <fullName evidence="2">Uncharacterized protein</fullName>
    </submittedName>
</protein>
<dbReference type="Proteomes" id="UP001519310">
    <property type="component" value="Unassembled WGS sequence"/>
</dbReference>
<feature type="region of interest" description="Disordered" evidence="1">
    <location>
        <begin position="1"/>
        <end position="46"/>
    </location>
</feature>
<keyword evidence="3" id="KW-1185">Reference proteome</keyword>
<evidence type="ECO:0000256" key="1">
    <source>
        <dbReference type="SAM" id="MobiDB-lite"/>
    </source>
</evidence>
<feature type="compositionally biased region" description="Basic and acidic residues" evidence="1">
    <location>
        <begin position="34"/>
        <end position="46"/>
    </location>
</feature>
<evidence type="ECO:0000313" key="2">
    <source>
        <dbReference type="EMBL" id="MBP2038720.1"/>
    </source>
</evidence>
<comment type="caution">
    <text evidence="2">The sequence shown here is derived from an EMBL/GenBank/DDBJ whole genome shotgun (WGS) entry which is preliminary data.</text>
</comment>
<feature type="compositionally biased region" description="Basic and acidic residues" evidence="1">
    <location>
        <begin position="1"/>
        <end position="10"/>
    </location>
</feature>
<sequence length="68" mass="7337">MADLTGDRLHGGFGARRRVGRQRPAPVGRVGRRRPADRLAEAAGDRDFRDGVRTDLASGVWGGGVERP</sequence>
<reference evidence="2 3" key="1">
    <citation type="submission" date="2021-03" db="EMBL/GenBank/DDBJ databases">
        <title>Genomic Encyclopedia of Type Strains, Phase IV (KMG-IV): sequencing the most valuable type-strain genomes for metagenomic binning, comparative biology and taxonomic classification.</title>
        <authorList>
            <person name="Goeker M."/>
        </authorList>
    </citation>
    <scope>NUCLEOTIDE SEQUENCE [LARGE SCALE GENOMIC DNA]</scope>
    <source>
        <strain evidence="2 3">DSM 40526</strain>
    </source>
</reference>
<organism evidence="2 3">
    <name type="scientific">Streptomyces avidinii</name>
    <dbReference type="NCBI Taxonomy" id="1895"/>
    <lineage>
        <taxon>Bacteria</taxon>
        <taxon>Bacillati</taxon>
        <taxon>Actinomycetota</taxon>
        <taxon>Actinomycetes</taxon>
        <taxon>Kitasatosporales</taxon>
        <taxon>Streptomycetaceae</taxon>
        <taxon>Streptomyces</taxon>
    </lineage>
</organism>
<accession>A0ABS4L9C7</accession>
<proteinExistence type="predicted"/>
<dbReference type="RefSeq" id="WP_189970799.1">
    <property type="nucleotide sequence ID" value="NZ_BMVL01000007.1"/>
</dbReference>